<dbReference type="KEGG" id="mic:Mic7113_2319"/>
<feature type="modified residue" description="4-aspartylphosphate" evidence="3">
    <location>
        <position position="51"/>
    </location>
</feature>
<feature type="DNA-binding region" description="OmpR/PhoB-type" evidence="4">
    <location>
        <begin position="124"/>
        <end position="223"/>
    </location>
</feature>
<dbReference type="Gene3D" id="1.10.10.10">
    <property type="entry name" value="Winged helix-like DNA-binding domain superfamily/Winged helix DNA-binding domain"/>
    <property type="match status" value="1"/>
</dbReference>
<dbReference type="InterPro" id="IPR001789">
    <property type="entry name" value="Sig_transdc_resp-reg_receiver"/>
</dbReference>
<dbReference type="eggNOG" id="COG0745">
    <property type="taxonomic scope" value="Bacteria"/>
</dbReference>
<keyword evidence="3" id="KW-0597">Phosphoprotein</keyword>
<dbReference type="RefSeq" id="WP_015182274.1">
    <property type="nucleotide sequence ID" value="NC_019738.1"/>
</dbReference>
<keyword evidence="1 4" id="KW-0238">DNA-binding</keyword>
<dbReference type="CDD" id="cd00383">
    <property type="entry name" value="trans_reg_C"/>
    <property type="match status" value="1"/>
</dbReference>
<protein>
    <submittedName>
        <fullName evidence="8">Response regulator with CheY-like receiver domain and winged-helix DNA-binding domain</fullName>
    </submittedName>
</protein>
<dbReference type="PROSITE" id="PS51755">
    <property type="entry name" value="OMPR_PHOB"/>
    <property type="match status" value="1"/>
</dbReference>
<dbReference type="SUPFAM" id="SSF47226">
    <property type="entry name" value="Histidine-containing phosphotransfer domain, HPT domain"/>
    <property type="match status" value="1"/>
</dbReference>
<dbReference type="InterPro" id="IPR039420">
    <property type="entry name" value="WalR-like"/>
</dbReference>
<dbReference type="Pfam" id="PF01627">
    <property type="entry name" value="Hpt"/>
    <property type="match status" value="1"/>
</dbReference>
<dbReference type="InterPro" id="IPR036641">
    <property type="entry name" value="HPT_dom_sf"/>
</dbReference>
<dbReference type="Gene3D" id="1.20.120.160">
    <property type="entry name" value="HPT domain"/>
    <property type="match status" value="1"/>
</dbReference>
<evidence type="ECO:0000256" key="1">
    <source>
        <dbReference type="ARBA" id="ARBA00023125"/>
    </source>
</evidence>
<dbReference type="PANTHER" id="PTHR48111">
    <property type="entry name" value="REGULATOR OF RPOS"/>
    <property type="match status" value="1"/>
</dbReference>
<feature type="modified residue" description="4-aspartylphosphate" evidence="3">
    <location>
        <position position="416"/>
    </location>
</feature>
<dbReference type="Pfam" id="PF00072">
    <property type="entry name" value="Response_reg"/>
    <property type="match status" value="3"/>
</dbReference>
<dbReference type="STRING" id="1173027.Mic7113_2319"/>
<evidence type="ECO:0000256" key="3">
    <source>
        <dbReference type="PROSITE-ProRule" id="PRU00169"/>
    </source>
</evidence>
<dbReference type="OrthoDB" id="442759at2"/>
<dbReference type="HOGENOM" id="CLU_000445_11_38_3"/>
<dbReference type="eggNOG" id="COG2198">
    <property type="taxonomic scope" value="Bacteria"/>
</dbReference>
<evidence type="ECO:0000259" key="6">
    <source>
        <dbReference type="PROSITE" id="PS50894"/>
    </source>
</evidence>
<feature type="modified residue" description="Phosphohistidine" evidence="2">
    <location>
        <position position="298"/>
    </location>
</feature>
<dbReference type="InterPro" id="IPR008207">
    <property type="entry name" value="Sig_transdc_His_kin_Hpt_dom"/>
</dbReference>
<dbReference type="SMART" id="SM00448">
    <property type="entry name" value="REC"/>
    <property type="match status" value="3"/>
</dbReference>
<dbReference type="CDD" id="cd00156">
    <property type="entry name" value="REC"/>
    <property type="match status" value="1"/>
</dbReference>
<dbReference type="SUPFAM" id="SSF52172">
    <property type="entry name" value="CheY-like"/>
    <property type="match status" value="3"/>
</dbReference>
<reference evidence="8 9" key="1">
    <citation type="submission" date="2012-06" db="EMBL/GenBank/DDBJ databases">
        <title>Finished chromosome of genome of Microcoleus sp. PCC 7113.</title>
        <authorList>
            <consortium name="US DOE Joint Genome Institute"/>
            <person name="Gugger M."/>
            <person name="Coursin T."/>
            <person name="Rippka R."/>
            <person name="Tandeau De Marsac N."/>
            <person name="Huntemann M."/>
            <person name="Wei C.-L."/>
            <person name="Han J."/>
            <person name="Detter J.C."/>
            <person name="Han C."/>
            <person name="Tapia R."/>
            <person name="Chen A."/>
            <person name="Kyrpides N."/>
            <person name="Mavromatis K."/>
            <person name="Markowitz V."/>
            <person name="Szeto E."/>
            <person name="Ivanova N."/>
            <person name="Pagani I."/>
            <person name="Pati A."/>
            <person name="Goodwin L."/>
            <person name="Nordberg H.P."/>
            <person name="Cantor M.N."/>
            <person name="Hua S.X."/>
            <person name="Woyke T."/>
            <person name="Kerfeld C.A."/>
        </authorList>
    </citation>
    <scope>NUCLEOTIDE SEQUENCE [LARGE SCALE GENOMIC DNA]</scope>
    <source>
        <strain evidence="8 9">PCC 7113</strain>
    </source>
</reference>
<keyword evidence="9" id="KW-1185">Reference proteome</keyword>
<dbReference type="GO" id="GO:0000156">
    <property type="term" value="F:phosphorelay response regulator activity"/>
    <property type="evidence" value="ECO:0007669"/>
    <property type="project" value="TreeGrafter"/>
</dbReference>
<dbReference type="GO" id="GO:0005829">
    <property type="term" value="C:cytosol"/>
    <property type="evidence" value="ECO:0007669"/>
    <property type="project" value="TreeGrafter"/>
</dbReference>
<evidence type="ECO:0000256" key="2">
    <source>
        <dbReference type="PROSITE-ProRule" id="PRU00110"/>
    </source>
</evidence>
<dbReference type="InterPro" id="IPR011006">
    <property type="entry name" value="CheY-like_superfamily"/>
</dbReference>
<dbReference type="InterPro" id="IPR001867">
    <property type="entry name" value="OmpR/PhoB-type_DNA-bd"/>
</dbReference>
<evidence type="ECO:0000259" key="5">
    <source>
        <dbReference type="PROSITE" id="PS50110"/>
    </source>
</evidence>
<dbReference type="GO" id="GO:0032993">
    <property type="term" value="C:protein-DNA complex"/>
    <property type="evidence" value="ECO:0007669"/>
    <property type="project" value="TreeGrafter"/>
</dbReference>
<dbReference type="PATRIC" id="fig|1173027.3.peg.2534"/>
<evidence type="ECO:0000313" key="8">
    <source>
        <dbReference type="EMBL" id="AFZ18124.1"/>
    </source>
</evidence>
<name>K9WEE3_9CYAN</name>
<dbReference type="Gene3D" id="3.40.50.2300">
    <property type="match status" value="3"/>
</dbReference>
<dbReference type="Gene3D" id="6.10.250.690">
    <property type="match status" value="1"/>
</dbReference>
<organism evidence="8 9">
    <name type="scientific">Allocoleopsis franciscana PCC 7113</name>
    <dbReference type="NCBI Taxonomy" id="1173027"/>
    <lineage>
        <taxon>Bacteria</taxon>
        <taxon>Bacillati</taxon>
        <taxon>Cyanobacteriota</taxon>
        <taxon>Cyanophyceae</taxon>
        <taxon>Coleofasciculales</taxon>
        <taxon>Coleofasciculaceae</taxon>
        <taxon>Allocoleopsis</taxon>
        <taxon>Allocoleopsis franciscana</taxon>
    </lineage>
</organism>
<dbReference type="GO" id="GO:0006355">
    <property type="term" value="P:regulation of DNA-templated transcription"/>
    <property type="evidence" value="ECO:0007669"/>
    <property type="project" value="InterPro"/>
</dbReference>
<dbReference type="PROSITE" id="PS50894">
    <property type="entry name" value="HPT"/>
    <property type="match status" value="1"/>
</dbReference>
<evidence type="ECO:0000256" key="4">
    <source>
        <dbReference type="PROSITE-ProRule" id="PRU01091"/>
    </source>
</evidence>
<evidence type="ECO:0000313" key="9">
    <source>
        <dbReference type="Proteomes" id="UP000010471"/>
    </source>
</evidence>
<feature type="domain" description="Response regulatory" evidence="5">
    <location>
        <begin position="367"/>
        <end position="483"/>
    </location>
</feature>
<feature type="domain" description="Response regulatory" evidence="5">
    <location>
        <begin position="492"/>
        <end position="608"/>
    </location>
</feature>
<feature type="domain" description="HPt" evidence="6">
    <location>
        <begin position="251"/>
        <end position="358"/>
    </location>
</feature>
<dbReference type="SMART" id="SM00862">
    <property type="entry name" value="Trans_reg_C"/>
    <property type="match status" value="1"/>
</dbReference>
<dbReference type="PROSITE" id="PS50110">
    <property type="entry name" value="RESPONSE_REGULATORY"/>
    <property type="match status" value="3"/>
</dbReference>
<gene>
    <name evidence="8" type="ORF">Mic7113_2319</name>
</gene>
<dbReference type="PANTHER" id="PTHR48111:SF15">
    <property type="entry name" value="OMPR SUBFAMILY"/>
    <property type="match status" value="1"/>
</dbReference>
<dbReference type="GO" id="GO:0000976">
    <property type="term" value="F:transcription cis-regulatory region binding"/>
    <property type="evidence" value="ECO:0007669"/>
    <property type="project" value="TreeGrafter"/>
</dbReference>
<sequence length="627" mass="69266">MKILLVEDDEPMAWALDKALSAHNYIVNIARDGQIGLELATSFDYDLILLDLLIPKLDGMTLCRQLRTQGFQKPILLLTAKDSNIDIVKGLDAGADDYVIKPYDPQELMARIRALLRRGNSAVTPVLTWGDLCLNPDLGEVTYEEKLLSLTPKEYSILELFLRNPRRIFSRSAIIDRLWSLDDPPTENAVTVHIKDLRQKLKASGATEEIIETVYGLGYRVKAAPNRSTPNLADSATALNTANKSQAQAKGLASVNKVLERFKHTFAQQVAVLEQATKVLSADSLSDDLRQTAQQNAHKLAGSLGTFGYPEGSKLARQIEHLLLNEVTLGQEQALQFQQLVIALGQELMKPPVVLTAEPIAAASVIRVLVIDDDVALTERLKAEAMSWAIEMDIITNLTAARQSISQTPPDVILLDLSFPDPSDDGLTLLRELVEQFPSIPVLAFTGRDNLADRVAVSRLGGRGFLHKPVKPTQVFLAITQMLSPTTTTEAKVMVVDDDPAALAMLHHLLQPWGFQVTCLENPQQFWEVLTATAPHLLILDLEMPTFSGIDLCQVVRQDPQWGDLPILVVTAHTNAESLQRVFAAGADDFIGKPVVGPELVTRVTSRIERVRFRQQLEDIHRKTGKP</sequence>
<feature type="domain" description="OmpR/PhoB-type" evidence="7">
    <location>
        <begin position="124"/>
        <end position="223"/>
    </location>
</feature>
<dbReference type="EMBL" id="CP003630">
    <property type="protein sequence ID" value="AFZ18124.1"/>
    <property type="molecule type" value="Genomic_DNA"/>
</dbReference>
<dbReference type="InterPro" id="IPR036388">
    <property type="entry name" value="WH-like_DNA-bd_sf"/>
</dbReference>
<accession>K9WEE3</accession>
<evidence type="ECO:0000259" key="7">
    <source>
        <dbReference type="PROSITE" id="PS51755"/>
    </source>
</evidence>
<dbReference type="InterPro" id="IPR016032">
    <property type="entry name" value="Sig_transdc_resp-reg_C-effctor"/>
</dbReference>
<feature type="domain" description="Response regulatory" evidence="5">
    <location>
        <begin position="2"/>
        <end position="116"/>
    </location>
</feature>
<dbReference type="Proteomes" id="UP000010471">
    <property type="component" value="Chromosome"/>
</dbReference>
<dbReference type="Pfam" id="PF00486">
    <property type="entry name" value="Trans_reg_C"/>
    <property type="match status" value="1"/>
</dbReference>
<feature type="modified residue" description="4-aspartylphosphate" evidence="3">
    <location>
        <position position="541"/>
    </location>
</feature>
<dbReference type="AlphaFoldDB" id="K9WEE3"/>
<dbReference type="SUPFAM" id="SSF46894">
    <property type="entry name" value="C-terminal effector domain of the bipartite response regulators"/>
    <property type="match status" value="1"/>
</dbReference>
<proteinExistence type="predicted"/>